<evidence type="ECO:0000256" key="4">
    <source>
        <dbReference type="ARBA" id="ARBA00023015"/>
    </source>
</evidence>
<feature type="transmembrane region" description="Helical" evidence="10">
    <location>
        <begin position="1375"/>
        <end position="1392"/>
    </location>
</feature>
<feature type="compositionally biased region" description="Acidic residues" evidence="9">
    <location>
        <begin position="700"/>
        <end position="711"/>
    </location>
</feature>
<gene>
    <name evidence="13" type="ORF">CTheo_7623</name>
</gene>
<dbReference type="InterPro" id="IPR018359">
    <property type="entry name" value="Bromodomain_CS"/>
</dbReference>
<feature type="domain" description="ABM" evidence="12">
    <location>
        <begin position="52"/>
        <end position="139"/>
    </location>
</feature>
<dbReference type="InterPro" id="IPR011008">
    <property type="entry name" value="Dimeric_a/b-barrel"/>
</dbReference>
<dbReference type="PANTHER" id="PTHR16062:SF19">
    <property type="entry name" value="PROTEIN POLYBROMO-1"/>
    <property type="match status" value="1"/>
</dbReference>
<feature type="compositionally biased region" description="Polar residues" evidence="9">
    <location>
        <begin position="940"/>
        <end position="951"/>
    </location>
</feature>
<keyword evidence="7" id="KW-0539">Nucleus</keyword>
<evidence type="ECO:0000256" key="6">
    <source>
        <dbReference type="ARBA" id="ARBA00023163"/>
    </source>
</evidence>
<evidence type="ECO:0000256" key="5">
    <source>
        <dbReference type="ARBA" id="ARBA00023117"/>
    </source>
</evidence>
<evidence type="ECO:0000256" key="7">
    <source>
        <dbReference type="ARBA" id="ARBA00023242"/>
    </source>
</evidence>
<name>A0A5N5QB09_9AGAM</name>
<sequence length="1530" mass="170430">MFVCRQTTAPPQPTRTNKRCVSTFVQGYPPTPLVARLDMATSPKDLKGTGPFIVTADIEIKDGHADTFENEFRKVRECANSEKEPGCIEFRTSRHGNRFFAFEQYEDAAALQAHASTDVFKAFGSAVKDLHARFATTTAPLVPKTTIMPYITSLKKSFVDVPVTEAGVDTASFLDASEGVVALFDLLGSAAFTMVQSDLKGNITKVRARLTSHPTESVTLEKLVENEWKEKKRPATEGLMWLLRGLAFTCKGMQHCQANKTDEINVGFNKAYENTLKMHHNFVVKGAFGVAMKACPYRKDLYAKLDSTDEELDAWLRALDNVVTHMQDFYEKGGANNARCTNTTRVLADLFNSFFTSPIQSELRASIAKVRARLASHPTESVTLEKLVENEWNELKGSFRRPAIDALLMLLRYLEFTYQGMKNCQDDKSEEVAVAFDKAHESVLKNYHFLVIAAMCRLAIKFSPKRKDFYERLGSSDEQLDAWLGAMNNCIIHIKAFFEKGGTNNGSRDNLSLLLVSQFDDICQASKRKRVLGVDAANIIEGESRRAKRRKDGSLVKVSESASSLAGDMDDEDMATDIGTIDDARRNVSELGTKLLETLRKATNNSGVHIAVDFKKLPSKKQYPDYYELIKQPIAFDDIRARLDSHGYASLEDVKADFDLCFKNAKRYNMKNSDIWLAARDLQRLAAETYKALEPHSAETDMESEDDDGDEVGSPSKSDSGSVRKAGRAPAVYKKYEARMNKLIEKQDAQGNYHSDVFMDLVPRKEYPDYYQIIKKPISFNIILRRIKRKEYASPKAFMDDVELVFANAVTYNEDHSQVWEDAKLLQATFHVLCADWRAEYGYTDVSNSAGPSVPAVPKLKLKVPPKTEPAAPNAQATASAPTPPVTHHLQPARSTPSDVPSHTTRSQAPAASTPLPSAVVQPAPSYSRPTPPILPPHLRTSTPSHLSRSPSVPAPHVPAIKAVDLFTHPAGRRIPIQQNGIARLSAWSVRLGVNETSITLTVQLASDSALSPAPTQPNGITNGNTIPDLDAVEIKHNTVAVVAKPGTEKKARWDVPLSVGPNALEINGILGLRFDRIPRFFPFIDTKYPGGTCRGQMGPNELQESKSRHTDSRRRVRMTIARLMEVLVPWVSSFHPPLAPRSASIEGEYALSLGIVLSSWARVLPGELLLGMSSLHDIETALFHAHVSRYEDMLLIRVFKNRYLTPLILAVDVYDKGGLTKRLNDNFCKIWFVVEGYMNFLLLAVIHCTNLLTSLLNFYLPLHPSLALMVIRVHALYARRPAVSYLLCVAYALYFLATFSILTPGMVQALRTTLVFSLTAYKAWTFSKERMDVPVARTLYRDGFQYFIVILLCSLFPVLVWTEAPSTLDAMPKYAGMAIVNAMGFRLVLNLRRHSIDGTTISTFDVYEMSRSHSSRFNHYSEPRSPRIIIHSPVRDTSFGKGALAVNDSDSCLDLSRMYRLKEGDPEAGMDGRTRQVQIATSQHPGLRVSLEPVRMPIAYTPGGLFPPDARSVRSASPDFSSLPRRSRS</sequence>
<feature type="region of interest" description="Disordered" evidence="9">
    <location>
        <begin position="864"/>
        <end position="954"/>
    </location>
</feature>
<dbReference type="GO" id="GO:0006338">
    <property type="term" value="P:chromatin remodeling"/>
    <property type="evidence" value="ECO:0007669"/>
    <property type="project" value="InterPro"/>
</dbReference>
<feature type="domain" description="Bromo" evidence="11">
    <location>
        <begin position="750"/>
        <end position="820"/>
    </location>
</feature>
<dbReference type="InterPro" id="IPR014830">
    <property type="entry name" value="Glycolipid_transfer_prot_dom"/>
</dbReference>
<feature type="transmembrane region" description="Helical" evidence="10">
    <location>
        <begin position="1345"/>
        <end position="1363"/>
    </location>
</feature>
<keyword evidence="10" id="KW-0472">Membrane</keyword>
<dbReference type="PROSITE" id="PS00633">
    <property type="entry name" value="BROMODOMAIN_1"/>
    <property type="match status" value="1"/>
</dbReference>
<keyword evidence="10" id="KW-0812">Transmembrane</keyword>
<dbReference type="InterPro" id="IPR037382">
    <property type="entry name" value="Rsc/polybromo"/>
</dbReference>
<accession>A0A5N5QB09</accession>
<dbReference type="GO" id="GO:0005737">
    <property type="term" value="C:cytoplasm"/>
    <property type="evidence" value="ECO:0007669"/>
    <property type="project" value="InterPro"/>
</dbReference>
<evidence type="ECO:0000313" key="14">
    <source>
        <dbReference type="Proteomes" id="UP000383932"/>
    </source>
</evidence>
<dbReference type="SUPFAM" id="SSF110004">
    <property type="entry name" value="Glycolipid transfer protein, GLTP"/>
    <property type="match status" value="2"/>
</dbReference>
<feature type="transmembrane region" description="Helical" evidence="10">
    <location>
        <begin position="1238"/>
        <end position="1263"/>
    </location>
</feature>
<dbReference type="CDD" id="cd04369">
    <property type="entry name" value="Bromodomain"/>
    <property type="match status" value="1"/>
</dbReference>
<dbReference type="Pfam" id="PF08718">
    <property type="entry name" value="GLTP"/>
    <property type="match status" value="2"/>
</dbReference>
<keyword evidence="10" id="KW-1133">Transmembrane helix</keyword>
<dbReference type="SMART" id="SM00297">
    <property type="entry name" value="BROMO"/>
    <property type="match status" value="2"/>
</dbReference>
<dbReference type="Proteomes" id="UP000383932">
    <property type="component" value="Unassembled WGS sequence"/>
</dbReference>
<keyword evidence="14" id="KW-1185">Reference proteome</keyword>
<dbReference type="InterPro" id="IPR036497">
    <property type="entry name" value="GLTP_sf"/>
</dbReference>
<evidence type="ECO:0000256" key="8">
    <source>
        <dbReference type="PROSITE-ProRule" id="PRU00035"/>
    </source>
</evidence>
<comment type="caution">
    <text evidence="13">The sequence shown here is derived from an EMBL/GenBank/DDBJ whole genome shotgun (WGS) entry which is preliminary data.</text>
</comment>
<dbReference type="Pfam" id="PF03992">
    <property type="entry name" value="ABM"/>
    <property type="match status" value="1"/>
</dbReference>
<keyword evidence="3" id="KW-0156">Chromatin regulator</keyword>
<dbReference type="OrthoDB" id="6017at2759"/>
<evidence type="ECO:0000256" key="1">
    <source>
        <dbReference type="ARBA" id="ARBA00004123"/>
    </source>
</evidence>
<dbReference type="InterPro" id="IPR036427">
    <property type="entry name" value="Bromodomain-like_sf"/>
</dbReference>
<dbReference type="GO" id="GO:0003682">
    <property type="term" value="F:chromatin binding"/>
    <property type="evidence" value="ECO:0007669"/>
    <property type="project" value="TreeGrafter"/>
</dbReference>
<dbReference type="InterPro" id="IPR007138">
    <property type="entry name" value="ABM_dom"/>
</dbReference>
<dbReference type="GO" id="GO:0016586">
    <property type="term" value="C:RSC-type complex"/>
    <property type="evidence" value="ECO:0007669"/>
    <property type="project" value="InterPro"/>
</dbReference>
<dbReference type="Gene3D" id="1.10.3520.10">
    <property type="entry name" value="Glycolipid transfer protein"/>
    <property type="match status" value="2"/>
</dbReference>
<dbReference type="PROSITE" id="PS51725">
    <property type="entry name" value="ABM"/>
    <property type="match status" value="1"/>
</dbReference>
<evidence type="ECO:0000256" key="10">
    <source>
        <dbReference type="SAM" id="Phobius"/>
    </source>
</evidence>
<dbReference type="GO" id="GO:0006368">
    <property type="term" value="P:transcription elongation by RNA polymerase II"/>
    <property type="evidence" value="ECO:0007669"/>
    <property type="project" value="TreeGrafter"/>
</dbReference>
<evidence type="ECO:0000256" key="3">
    <source>
        <dbReference type="ARBA" id="ARBA00022853"/>
    </source>
</evidence>
<feature type="transmembrane region" description="Helical" evidence="10">
    <location>
        <begin position="1284"/>
        <end position="1303"/>
    </location>
</feature>
<dbReference type="SUPFAM" id="SSF54909">
    <property type="entry name" value="Dimeric alpha+beta barrel"/>
    <property type="match status" value="1"/>
</dbReference>
<keyword evidence="6" id="KW-0804">Transcription</keyword>
<evidence type="ECO:0000256" key="9">
    <source>
        <dbReference type="SAM" id="MobiDB-lite"/>
    </source>
</evidence>
<evidence type="ECO:0000259" key="11">
    <source>
        <dbReference type="PROSITE" id="PS50014"/>
    </source>
</evidence>
<dbReference type="Pfam" id="PF00439">
    <property type="entry name" value="Bromodomain"/>
    <property type="match status" value="2"/>
</dbReference>
<feature type="region of interest" description="Disordered" evidence="9">
    <location>
        <begin position="693"/>
        <end position="726"/>
    </location>
</feature>
<evidence type="ECO:0000256" key="2">
    <source>
        <dbReference type="ARBA" id="ARBA00022737"/>
    </source>
</evidence>
<dbReference type="FunFam" id="1.10.3520.10:FF:000001">
    <property type="entry name" value="Pleckstrin domain-containing family A member 8"/>
    <property type="match status" value="1"/>
</dbReference>
<dbReference type="GO" id="GO:0120013">
    <property type="term" value="F:lipid transfer activity"/>
    <property type="evidence" value="ECO:0007669"/>
    <property type="project" value="InterPro"/>
</dbReference>
<keyword evidence="2" id="KW-0677">Repeat</keyword>
<comment type="subcellular location">
    <subcellularLocation>
        <location evidence="1">Nucleus</location>
    </subcellularLocation>
</comment>
<organism evidence="13 14">
    <name type="scientific">Ceratobasidium theobromae</name>
    <dbReference type="NCBI Taxonomy" id="1582974"/>
    <lineage>
        <taxon>Eukaryota</taxon>
        <taxon>Fungi</taxon>
        <taxon>Dikarya</taxon>
        <taxon>Basidiomycota</taxon>
        <taxon>Agaricomycotina</taxon>
        <taxon>Agaricomycetes</taxon>
        <taxon>Cantharellales</taxon>
        <taxon>Ceratobasidiaceae</taxon>
        <taxon>Ceratobasidium</taxon>
    </lineage>
</organism>
<evidence type="ECO:0000259" key="12">
    <source>
        <dbReference type="PROSITE" id="PS51725"/>
    </source>
</evidence>
<reference evidence="13 14" key="1">
    <citation type="journal article" date="2019" name="Fungal Biol. Biotechnol.">
        <title>Draft genome sequence of fastidious pathogen Ceratobasidium theobromae, which causes vascular-streak dieback in Theobroma cacao.</title>
        <authorList>
            <person name="Ali S.S."/>
            <person name="Asman A."/>
            <person name="Shao J."/>
            <person name="Firmansyah A.P."/>
            <person name="Susilo A.W."/>
            <person name="Rosmana A."/>
            <person name="McMahon P."/>
            <person name="Junaid M."/>
            <person name="Guest D."/>
            <person name="Kheng T.Y."/>
            <person name="Meinhardt L.W."/>
            <person name="Bailey B.A."/>
        </authorList>
    </citation>
    <scope>NUCLEOTIDE SEQUENCE [LARGE SCALE GENOMIC DNA]</scope>
    <source>
        <strain evidence="13 14">CT2</strain>
    </source>
</reference>
<protein>
    <submittedName>
        <fullName evidence="13">Bromodomain-containing protein</fullName>
    </submittedName>
</protein>
<dbReference type="PRINTS" id="PR00503">
    <property type="entry name" value="BROMODOMAIN"/>
</dbReference>
<dbReference type="InterPro" id="IPR001487">
    <property type="entry name" value="Bromodomain"/>
</dbReference>
<dbReference type="PANTHER" id="PTHR16062">
    <property type="entry name" value="SWI/SNF-RELATED"/>
    <property type="match status" value="1"/>
</dbReference>
<feature type="region of interest" description="Disordered" evidence="9">
    <location>
        <begin position="1502"/>
        <end position="1530"/>
    </location>
</feature>
<dbReference type="Gene3D" id="1.20.920.10">
    <property type="entry name" value="Bromodomain-like"/>
    <property type="match status" value="2"/>
</dbReference>
<dbReference type="SUPFAM" id="SSF47370">
    <property type="entry name" value="Bromodomain"/>
    <property type="match status" value="2"/>
</dbReference>
<feature type="region of interest" description="Disordered" evidence="9">
    <location>
        <begin position="1093"/>
        <end position="1112"/>
    </location>
</feature>
<feature type="domain" description="Bromo" evidence="11">
    <location>
        <begin position="606"/>
        <end position="676"/>
    </location>
</feature>
<feature type="compositionally biased region" description="Polar residues" evidence="9">
    <location>
        <begin position="893"/>
        <end position="911"/>
    </location>
</feature>
<proteinExistence type="predicted"/>
<dbReference type="PROSITE" id="PS50014">
    <property type="entry name" value="BROMODOMAIN_2"/>
    <property type="match status" value="2"/>
</dbReference>
<feature type="transmembrane region" description="Helical" evidence="10">
    <location>
        <begin position="1309"/>
        <end position="1325"/>
    </location>
</feature>
<keyword evidence="4" id="KW-0805">Transcription regulation</keyword>
<dbReference type="Gene3D" id="3.30.70.100">
    <property type="match status" value="1"/>
</dbReference>
<keyword evidence="5 8" id="KW-0103">Bromodomain</keyword>
<evidence type="ECO:0000313" key="13">
    <source>
        <dbReference type="EMBL" id="KAB5588935.1"/>
    </source>
</evidence>
<feature type="compositionally biased region" description="Low complexity" evidence="9">
    <location>
        <begin position="864"/>
        <end position="881"/>
    </location>
</feature>
<dbReference type="EMBL" id="SSOP01000344">
    <property type="protein sequence ID" value="KAB5588935.1"/>
    <property type="molecule type" value="Genomic_DNA"/>
</dbReference>